<organism evidence="1 2">
    <name type="scientific">Actinomadura fibrosa</name>
    <dbReference type="NCBI Taxonomy" id="111802"/>
    <lineage>
        <taxon>Bacteria</taxon>
        <taxon>Bacillati</taxon>
        <taxon>Actinomycetota</taxon>
        <taxon>Actinomycetes</taxon>
        <taxon>Streptosporangiales</taxon>
        <taxon>Thermomonosporaceae</taxon>
        <taxon>Actinomadura</taxon>
    </lineage>
</organism>
<sequence>MSETAGGADVLTSSAAVVLQDRPVIALGAAVTEALDECERSGRVLQIVTGHRGRITVPVRALVSSPRAQWVVHDDNGYYEGLTGRPMYWDGRSFTHVPDARDYAPGYVTPPSAPVGTQLVLTFQARHTPQTRLGGQVDQLMRLLIGRSPAGWGTTEPLEHLWDPAELTARVHAGPRSRIIAVGQGARRAAATLEFSDTPGIAELTTLTVGYGPGDPPPVEDLPSLLDALAAENPVTALLAQLTPGRADLTTEPRWSGASAPIGLAATGSYTGPPGFIRQPVGPPEAPLTWFHLGDGRSPEYWQRHQQLLHHLRNA</sequence>
<dbReference type="Pfam" id="PF19674">
    <property type="entry name" value="DUF6177"/>
    <property type="match status" value="1"/>
</dbReference>
<evidence type="ECO:0000313" key="2">
    <source>
        <dbReference type="Proteomes" id="UP001597063"/>
    </source>
</evidence>
<gene>
    <name evidence="1" type="ORF">ACFQZM_45290</name>
</gene>
<dbReference type="InterPro" id="IPR046175">
    <property type="entry name" value="DUF6177"/>
</dbReference>
<proteinExistence type="predicted"/>
<dbReference type="EMBL" id="JBHTGP010000033">
    <property type="protein sequence ID" value="MFD0691773.1"/>
    <property type="molecule type" value="Genomic_DNA"/>
</dbReference>
<name>A0ABW2XZS8_9ACTN</name>
<comment type="caution">
    <text evidence="1">The sequence shown here is derived from an EMBL/GenBank/DDBJ whole genome shotgun (WGS) entry which is preliminary data.</text>
</comment>
<keyword evidence="2" id="KW-1185">Reference proteome</keyword>
<protein>
    <submittedName>
        <fullName evidence="1">DUF6177 family protein</fullName>
    </submittedName>
</protein>
<evidence type="ECO:0000313" key="1">
    <source>
        <dbReference type="EMBL" id="MFD0691773.1"/>
    </source>
</evidence>
<dbReference type="RefSeq" id="WP_131759963.1">
    <property type="nucleotide sequence ID" value="NZ_CAACUY010000097.1"/>
</dbReference>
<reference evidence="2" key="1">
    <citation type="journal article" date="2019" name="Int. J. Syst. Evol. Microbiol.">
        <title>The Global Catalogue of Microorganisms (GCM) 10K type strain sequencing project: providing services to taxonomists for standard genome sequencing and annotation.</title>
        <authorList>
            <consortium name="The Broad Institute Genomics Platform"/>
            <consortium name="The Broad Institute Genome Sequencing Center for Infectious Disease"/>
            <person name="Wu L."/>
            <person name="Ma J."/>
        </authorList>
    </citation>
    <scope>NUCLEOTIDE SEQUENCE [LARGE SCALE GENOMIC DNA]</scope>
    <source>
        <strain evidence="2">JCM 9371</strain>
    </source>
</reference>
<dbReference type="Proteomes" id="UP001597063">
    <property type="component" value="Unassembled WGS sequence"/>
</dbReference>
<accession>A0ABW2XZS8</accession>